<proteinExistence type="evidence at transcript level"/>
<evidence type="ECO:0000313" key="2">
    <source>
        <dbReference type="EMBL" id="ACZ28284.1"/>
    </source>
</evidence>
<evidence type="ECO:0000256" key="1">
    <source>
        <dbReference type="SAM" id="SignalP"/>
    </source>
</evidence>
<name>D1FQ29_SIMNI</name>
<dbReference type="AlphaFoldDB" id="D1FQ29"/>
<reference evidence="2" key="1">
    <citation type="submission" date="2009-10" db="EMBL/GenBank/DDBJ databases">
        <title>An Insight into the Sialotranscriptome of Simulium nigrimanum, a Black Fly Associated with Fogo Selvagem in South America.</title>
        <authorList>
            <person name="Ribeiro J.M.C."/>
            <person name="Valenzuela J.G."/>
            <person name="Pham V.M."/>
            <person name="Kleeman L."/>
            <person name="Barbian K.D."/>
            <person name="Favreau A.J."/>
            <person name="Eaton D.P."/>
            <person name="Aoki V."/>
            <person name="Hans-Filho G."/>
            <person name="Rivitti E.A."/>
            <person name="Diaz L.A."/>
        </authorList>
    </citation>
    <scope>NUCLEOTIDE SEQUENCE</scope>
    <source>
        <tissue evidence="2">Salivary glands</tissue>
    </source>
</reference>
<dbReference type="EMBL" id="EZ419929">
    <property type="protein sequence ID" value="ACZ28284.1"/>
    <property type="molecule type" value="mRNA"/>
</dbReference>
<feature type="chain" id="PRO_5003021803" evidence="1">
    <location>
        <begin position="21"/>
        <end position="63"/>
    </location>
</feature>
<keyword evidence="1" id="KW-0732">Signal</keyword>
<organism evidence="2">
    <name type="scientific">Simulium nigrimanum</name>
    <name type="common">Black fly</name>
    <dbReference type="NCBI Taxonomy" id="683695"/>
    <lineage>
        <taxon>Eukaryota</taxon>
        <taxon>Metazoa</taxon>
        <taxon>Ecdysozoa</taxon>
        <taxon>Arthropoda</taxon>
        <taxon>Hexapoda</taxon>
        <taxon>Insecta</taxon>
        <taxon>Pterygota</taxon>
        <taxon>Neoptera</taxon>
        <taxon>Endopterygota</taxon>
        <taxon>Diptera</taxon>
        <taxon>Nematocera</taxon>
        <taxon>Chironomoidea</taxon>
        <taxon>Simuliidae</taxon>
        <taxon>Simulium</taxon>
    </lineage>
</organism>
<accession>D1FQ29</accession>
<protein>
    <submittedName>
        <fullName evidence="2">Hypothetical secreted ESEH peptide</fullName>
    </submittedName>
</protein>
<feature type="signal peptide" evidence="1">
    <location>
        <begin position="1"/>
        <end position="20"/>
    </location>
</feature>
<sequence length="63" mass="6659">MKLILLALIIGLAMVDLTNGSPDTPPNNGQNPAGTDKTIVEVTGIKAESEHVVPPPHLTNIYK</sequence>